<keyword evidence="3" id="KW-1185">Reference proteome</keyword>
<dbReference type="OrthoDB" id="3200163at2759"/>
<organism evidence="2 3">
    <name type="scientific">Cladophialophora immunda</name>
    <dbReference type="NCBI Taxonomy" id="569365"/>
    <lineage>
        <taxon>Eukaryota</taxon>
        <taxon>Fungi</taxon>
        <taxon>Dikarya</taxon>
        <taxon>Ascomycota</taxon>
        <taxon>Pezizomycotina</taxon>
        <taxon>Eurotiomycetes</taxon>
        <taxon>Chaetothyriomycetidae</taxon>
        <taxon>Chaetothyriales</taxon>
        <taxon>Herpotrichiellaceae</taxon>
        <taxon>Cladophialophora</taxon>
    </lineage>
</organism>
<reference evidence="2 3" key="1">
    <citation type="submission" date="2015-01" db="EMBL/GenBank/DDBJ databases">
        <title>The Genome Sequence of Cladophialophora immunda CBS83496.</title>
        <authorList>
            <consortium name="The Broad Institute Genomics Platform"/>
            <person name="Cuomo C."/>
            <person name="de Hoog S."/>
            <person name="Gorbushina A."/>
            <person name="Stielow B."/>
            <person name="Teixiera M."/>
            <person name="Abouelleil A."/>
            <person name="Chapman S.B."/>
            <person name="Priest M."/>
            <person name="Young S.K."/>
            <person name="Wortman J."/>
            <person name="Nusbaum C."/>
            <person name="Birren B."/>
        </authorList>
    </citation>
    <scope>NUCLEOTIDE SEQUENCE [LARGE SCALE GENOMIC DNA]</scope>
    <source>
        <strain evidence="2 3">CBS 83496</strain>
    </source>
</reference>
<dbReference type="SUPFAM" id="SSF48403">
    <property type="entry name" value="Ankyrin repeat"/>
    <property type="match status" value="1"/>
</dbReference>
<dbReference type="GeneID" id="27350810"/>
<dbReference type="Proteomes" id="UP000054466">
    <property type="component" value="Unassembled WGS sequence"/>
</dbReference>
<evidence type="ECO:0000259" key="1">
    <source>
        <dbReference type="Pfam" id="PF17111"/>
    </source>
</evidence>
<dbReference type="EMBL" id="KN847046">
    <property type="protein sequence ID" value="KIW23418.1"/>
    <property type="molecule type" value="Genomic_DNA"/>
</dbReference>
<dbReference type="Gene3D" id="1.25.40.20">
    <property type="entry name" value="Ankyrin repeat-containing domain"/>
    <property type="match status" value="1"/>
</dbReference>
<dbReference type="VEuPathDB" id="FungiDB:PV07_11616"/>
<name>A0A0D2BWI3_9EURO</name>
<dbReference type="AlphaFoldDB" id="A0A0D2BWI3"/>
<dbReference type="InterPro" id="IPR031348">
    <property type="entry name" value="PigL_N"/>
</dbReference>
<dbReference type="RefSeq" id="XP_016243634.1">
    <property type="nucleotide sequence ID" value="XM_016399072.1"/>
</dbReference>
<gene>
    <name evidence="2" type="ORF">PV07_11616</name>
</gene>
<proteinExistence type="predicted"/>
<accession>A0A0D2BWI3</accession>
<feature type="domain" description="Azaphilone pigments biosynthesis cluster protein L N-terminal" evidence="1">
    <location>
        <begin position="15"/>
        <end position="189"/>
    </location>
</feature>
<protein>
    <recommendedName>
        <fullName evidence="1">Azaphilone pigments biosynthesis cluster protein L N-terminal domain-containing protein</fullName>
    </recommendedName>
</protein>
<evidence type="ECO:0000313" key="2">
    <source>
        <dbReference type="EMBL" id="KIW23418.1"/>
    </source>
</evidence>
<dbReference type="Pfam" id="PF17111">
    <property type="entry name" value="PigL_N"/>
    <property type="match status" value="1"/>
</dbReference>
<dbReference type="InterPro" id="IPR036770">
    <property type="entry name" value="Ankyrin_rpt-contain_sf"/>
</dbReference>
<evidence type="ECO:0000313" key="3">
    <source>
        <dbReference type="Proteomes" id="UP000054466"/>
    </source>
</evidence>
<dbReference type="HOGENOM" id="CLU_014886_0_0_1"/>
<sequence length="560" mass="62316">MSGVEAAFGIAASGAGLLSLSIQLVESAAKLKKIYHAARDAPRTIARLQHSLETIALALRQLEQRRQQGGATDALLTRCIAECELHTADIQELVDKMDDRLSGDAKIGGRLYIAFKQRGVKELLDGLEKAKSSLELAYMMYLGEEQMRRDQAYTDMLAIHGTLISGLQAQLSAGNASLLQQLTLLGQSSVLSPQHRQMIFSTQTDNTNTATARGPVVAGFLETETTEIRGVSNVQVIHRTSQCERSFGIRGVKRKNNNPRFRATFRFPSWLTTRIFDFAATQAQCGWSIHLRTFNQVPRNSLIFHYCQNGNLEGMRRLIEGGKATPLDTLGDCTLIEAAARTGQLEVCRFLLSQTTWLDHERLSSALCNYSLRIHSQDAEMYRLFLTDPGFEVYTDLDDIGRCTWLENCVNMDNLEIVLQNQLPGFDSGSLEARFELASQLPLLDAADFMRFVGLHKPLDPRFASLKSSKGRTVLHYVATKNPLRNQGWFDIGLSALKSGADPSTIAAPQYDFGYDPAGWQATPLLDFLHIHDWRLQGLGTPLDRIHTWAEMIQRAGLGL</sequence>